<protein>
    <recommendedName>
        <fullName evidence="3 9">DNA repair protein RecN</fullName>
    </recommendedName>
    <alternativeName>
        <fullName evidence="8 9">Recombination protein N</fullName>
    </alternativeName>
</protein>
<dbReference type="GO" id="GO:0006310">
    <property type="term" value="P:DNA recombination"/>
    <property type="evidence" value="ECO:0007669"/>
    <property type="project" value="InterPro"/>
</dbReference>
<keyword evidence="5 9" id="KW-0227">DNA damage</keyword>
<keyword evidence="4" id="KW-0547">Nucleotide-binding</keyword>
<evidence type="ECO:0000256" key="3">
    <source>
        <dbReference type="ARBA" id="ARBA00021315"/>
    </source>
</evidence>
<name>A0A4Y9QV51_9MICO</name>
<dbReference type="InterPro" id="IPR004604">
    <property type="entry name" value="DNA_recomb/repair_RecN"/>
</dbReference>
<evidence type="ECO:0000256" key="5">
    <source>
        <dbReference type="ARBA" id="ARBA00022763"/>
    </source>
</evidence>
<evidence type="ECO:0000256" key="9">
    <source>
        <dbReference type="PIRNR" id="PIRNR003128"/>
    </source>
</evidence>
<dbReference type="GO" id="GO:0043590">
    <property type="term" value="C:bacterial nucleoid"/>
    <property type="evidence" value="ECO:0007669"/>
    <property type="project" value="TreeGrafter"/>
</dbReference>
<dbReference type="Proteomes" id="UP000298127">
    <property type="component" value="Unassembled WGS sequence"/>
</dbReference>
<dbReference type="PANTHER" id="PTHR11059">
    <property type="entry name" value="DNA REPAIR PROTEIN RECN"/>
    <property type="match status" value="1"/>
</dbReference>
<keyword evidence="6" id="KW-0067">ATP-binding</keyword>
<dbReference type="InterPro" id="IPR027417">
    <property type="entry name" value="P-loop_NTPase"/>
</dbReference>
<evidence type="ECO:0000256" key="4">
    <source>
        <dbReference type="ARBA" id="ARBA00022741"/>
    </source>
</evidence>
<evidence type="ECO:0000256" key="6">
    <source>
        <dbReference type="ARBA" id="ARBA00022840"/>
    </source>
</evidence>
<feature type="coiled-coil region" evidence="10">
    <location>
        <begin position="176"/>
        <end position="243"/>
    </location>
</feature>
<evidence type="ECO:0000256" key="10">
    <source>
        <dbReference type="SAM" id="Coils"/>
    </source>
</evidence>
<dbReference type="Pfam" id="PF02463">
    <property type="entry name" value="SMC_N"/>
    <property type="match status" value="1"/>
</dbReference>
<dbReference type="GO" id="GO:0006281">
    <property type="term" value="P:DNA repair"/>
    <property type="evidence" value="ECO:0007669"/>
    <property type="project" value="UniProtKB-KW"/>
</dbReference>
<dbReference type="CDD" id="cd03241">
    <property type="entry name" value="ABC_RecN"/>
    <property type="match status" value="1"/>
</dbReference>
<gene>
    <name evidence="12" type="primary">recN</name>
    <name evidence="12" type="ORF">E4M00_16715</name>
</gene>
<keyword evidence="10" id="KW-0175">Coiled coil</keyword>
<dbReference type="AlphaFoldDB" id="A0A4Y9QV51"/>
<dbReference type="RefSeq" id="WP_135121608.1">
    <property type="nucleotide sequence ID" value="NZ_SPQZ01000008.1"/>
</dbReference>
<evidence type="ECO:0000256" key="7">
    <source>
        <dbReference type="ARBA" id="ARBA00023204"/>
    </source>
</evidence>
<dbReference type="GO" id="GO:0005524">
    <property type="term" value="F:ATP binding"/>
    <property type="evidence" value="ECO:0007669"/>
    <property type="project" value="UniProtKB-KW"/>
</dbReference>
<dbReference type="NCBIfam" id="TIGR00634">
    <property type="entry name" value="recN"/>
    <property type="match status" value="1"/>
</dbReference>
<feature type="domain" description="RecF/RecN/SMC N-terminal" evidence="11">
    <location>
        <begin position="9"/>
        <end position="516"/>
    </location>
</feature>
<comment type="similarity">
    <text evidence="2 9">Belongs to the RecN family.</text>
</comment>
<evidence type="ECO:0000259" key="11">
    <source>
        <dbReference type="Pfam" id="PF02463"/>
    </source>
</evidence>
<evidence type="ECO:0000256" key="8">
    <source>
        <dbReference type="ARBA" id="ARBA00033408"/>
    </source>
</evidence>
<keyword evidence="13" id="KW-1185">Reference proteome</keyword>
<dbReference type="InterPro" id="IPR003395">
    <property type="entry name" value="RecF/RecN/SMC_N"/>
</dbReference>
<dbReference type="PIRSF" id="PIRSF003128">
    <property type="entry name" value="RecN"/>
    <property type="match status" value="1"/>
</dbReference>
<dbReference type="PANTHER" id="PTHR11059:SF0">
    <property type="entry name" value="DNA REPAIR PROTEIN RECN"/>
    <property type="match status" value="1"/>
</dbReference>
<organism evidence="12 13">
    <name type="scientific">Orlajensenia leifsoniae</name>
    <dbReference type="NCBI Taxonomy" id="2561933"/>
    <lineage>
        <taxon>Bacteria</taxon>
        <taxon>Bacillati</taxon>
        <taxon>Actinomycetota</taxon>
        <taxon>Actinomycetes</taxon>
        <taxon>Micrococcales</taxon>
        <taxon>Microbacteriaceae</taxon>
        <taxon>Orlajensenia</taxon>
    </lineage>
</organism>
<evidence type="ECO:0000256" key="2">
    <source>
        <dbReference type="ARBA" id="ARBA00009441"/>
    </source>
</evidence>
<dbReference type="GO" id="GO:0009432">
    <property type="term" value="P:SOS response"/>
    <property type="evidence" value="ECO:0007669"/>
    <property type="project" value="TreeGrafter"/>
</dbReference>
<reference evidence="12 13" key="1">
    <citation type="journal article" date="2018" name="J. Microbiol.">
        <title>Leifsonia flava sp. nov., a novel actinobacterium isolated from the rhizosphere of Aquilegia viridiflora.</title>
        <authorList>
            <person name="Cai Y."/>
            <person name="Tao W.Z."/>
            <person name="Ma Y.J."/>
            <person name="Cheng J."/>
            <person name="Zhang M.Y."/>
            <person name="Zhang Y.X."/>
        </authorList>
    </citation>
    <scope>NUCLEOTIDE SEQUENCE [LARGE SCALE GENOMIC DNA]</scope>
    <source>
        <strain evidence="12 13">SYP-B2174</strain>
    </source>
</reference>
<evidence type="ECO:0000313" key="12">
    <source>
        <dbReference type="EMBL" id="TFV95016.1"/>
    </source>
</evidence>
<sequence>MIEELGIRDLGVIADATLPLGPGFTAVTGETGAGKTMVVTALGLLLGARSDAGAVRAGQREARVDGRWIVPEDGPVAERVRDAGGDLDGPELLLGRSVSSEGRSRAVVGGRAAPVGVLGDLADELVVVHGQSDQIRLRSGSAQRAALDRFAGVELATALEEYAEVFTRWRSNVEALETLQNDRDRRAREAEALRVDLAEIEEADPQPGEDVELGERAERLGNLEELRLAAAGARERVSAEESDDVVDAVGAVDSARRQLERVVEHDASLAPILESLTNVSFLVADIAAELSSYLAGLDADGARELEIVQERRAVLAGLVRKHGADLDAVLRFATEGGIRLLDIDEDDDRIVALTDAIAADAAAVEQLATRISGIRTDAAGRLAASVTDELSALAMPDARLVVEVEQRDEFTASGRDVVAILLTPHNGAEPRPLARGASGGELSRVMLAIEVVIAATDPVPTFVFDEVDAGVGGAAAIEIGRRLARLAESSQVIVVTHLAQVAAFATNHLRVAKDSSGAVTASSVEKLSGEERIAEMARLLSGLADSASGLAHARELVELAGTDDLPNRHGRVEARGGH</sequence>
<comment type="function">
    <text evidence="1 9">May be involved in recombinational repair of damaged DNA.</text>
</comment>
<dbReference type="Gene3D" id="3.40.50.300">
    <property type="entry name" value="P-loop containing nucleotide triphosphate hydrolases"/>
    <property type="match status" value="2"/>
</dbReference>
<proteinExistence type="inferred from homology"/>
<keyword evidence="7 9" id="KW-0234">DNA repair</keyword>
<dbReference type="SUPFAM" id="SSF52540">
    <property type="entry name" value="P-loop containing nucleoside triphosphate hydrolases"/>
    <property type="match status" value="1"/>
</dbReference>
<dbReference type="EMBL" id="SPQZ01000008">
    <property type="protein sequence ID" value="TFV95016.1"/>
    <property type="molecule type" value="Genomic_DNA"/>
</dbReference>
<evidence type="ECO:0000313" key="13">
    <source>
        <dbReference type="Proteomes" id="UP000298127"/>
    </source>
</evidence>
<evidence type="ECO:0000256" key="1">
    <source>
        <dbReference type="ARBA" id="ARBA00003618"/>
    </source>
</evidence>
<comment type="caution">
    <text evidence="12">The sequence shown here is derived from an EMBL/GenBank/DDBJ whole genome shotgun (WGS) entry which is preliminary data.</text>
</comment>
<accession>A0A4Y9QV51</accession>